<dbReference type="AlphaFoldDB" id="A0A0D6SIN3"/>
<feature type="transmembrane region" description="Helical" evidence="6">
    <location>
        <begin position="21"/>
        <end position="41"/>
    </location>
</feature>
<keyword evidence="3 6" id="KW-0812">Transmembrane</keyword>
<keyword evidence="5 6" id="KW-0472">Membrane</keyword>
<proteinExistence type="predicted"/>
<keyword evidence="2" id="KW-1003">Cell membrane</keyword>
<evidence type="ECO:0000256" key="2">
    <source>
        <dbReference type="ARBA" id="ARBA00022475"/>
    </source>
</evidence>
<dbReference type="PATRIC" id="fig|1405.14.peg.1701"/>
<evidence type="ECO:0000256" key="6">
    <source>
        <dbReference type="SAM" id="Phobius"/>
    </source>
</evidence>
<dbReference type="EMBL" id="LRPH01000061">
    <property type="protein sequence ID" value="KWU60600.1"/>
    <property type="molecule type" value="Genomic_DNA"/>
</dbReference>
<evidence type="ECO:0000259" key="7">
    <source>
        <dbReference type="Pfam" id="PF02687"/>
    </source>
</evidence>
<name>A0A0D6SIN3_BACMY</name>
<dbReference type="RefSeq" id="WP_044443670.1">
    <property type="nucleotide sequence ID" value="NZ_JAUCFB010000001.1"/>
</dbReference>
<gene>
    <name evidence="8" type="ORF">AWW70_17995</name>
</gene>
<comment type="caution">
    <text evidence="8">The sequence shown here is derived from an EMBL/GenBank/DDBJ whole genome shotgun (WGS) entry which is preliminary data.</text>
</comment>
<dbReference type="GO" id="GO:0005886">
    <property type="term" value="C:plasma membrane"/>
    <property type="evidence" value="ECO:0007669"/>
    <property type="project" value="UniProtKB-SubCell"/>
</dbReference>
<dbReference type="InterPro" id="IPR052536">
    <property type="entry name" value="ABC-4_Integral_Memb_Prot"/>
</dbReference>
<sequence length="191" mass="22571">MSLFRLARKNIQIFATKRLKQFMWIAMNTMICFFMISFRFNEAIISKAEYTPIFVKWFYAMFLFIVFVCIFVTYKMTTSLLQVRREEFKSYEVVKMTRKEMLCLLCQEQLLTYGGAFVFGLIHGMLFLKLFIIIFMKAVGIQGITNAPITMYAVVITAVVMITVIIISMWQCCRFTQRLKGEKSYETRRKA</sequence>
<dbReference type="InterPro" id="IPR003838">
    <property type="entry name" value="ABC3_permease_C"/>
</dbReference>
<evidence type="ECO:0000256" key="4">
    <source>
        <dbReference type="ARBA" id="ARBA00022989"/>
    </source>
</evidence>
<feature type="transmembrane region" description="Helical" evidence="6">
    <location>
        <begin position="53"/>
        <end position="74"/>
    </location>
</feature>
<organism evidence="8 9">
    <name type="scientific">Bacillus mycoides</name>
    <dbReference type="NCBI Taxonomy" id="1405"/>
    <lineage>
        <taxon>Bacteria</taxon>
        <taxon>Bacillati</taxon>
        <taxon>Bacillota</taxon>
        <taxon>Bacilli</taxon>
        <taxon>Bacillales</taxon>
        <taxon>Bacillaceae</taxon>
        <taxon>Bacillus</taxon>
        <taxon>Bacillus cereus group</taxon>
    </lineage>
</organism>
<dbReference type="Proteomes" id="UP000065797">
    <property type="component" value="Unassembled WGS sequence"/>
</dbReference>
<feature type="domain" description="ABC3 transporter permease C-terminal" evidence="7">
    <location>
        <begin position="60"/>
        <end position="169"/>
    </location>
</feature>
<accession>A0A0D6SIN3</accession>
<evidence type="ECO:0000256" key="5">
    <source>
        <dbReference type="ARBA" id="ARBA00023136"/>
    </source>
</evidence>
<evidence type="ECO:0000313" key="9">
    <source>
        <dbReference type="Proteomes" id="UP000065797"/>
    </source>
</evidence>
<comment type="subcellular location">
    <subcellularLocation>
        <location evidence="1">Cell membrane</location>
        <topology evidence="1">Multi-pass membrane protein</topology>
    </subcellularLocation>
</comment>
<dbReference type="PANTHER" id="PTHR46795">
    <property type="entry name" value="ABC TRANSPORTER PERMEASE-RELATED-RELATED"/>
    <property type="match status" value="1"/>
</dbReference>
<evidence type="ECO:0000313" key="8">
    <source>
        <dbReference type="EMBL" id="KWU60600.1"/>
    </source>
</evidence>
<reference evidence="8 9" key="1">
    <citation type="submission" date="2016-01" db="EMBL/GenBank/DDBJ databases">
        <authorList>
            <person name="McClelland M."/>
            <person name="Jain A."/>
            <person name="Saraogi P."/>
            <person name="Mendelson R."/>
            <person name="Westerman R."/>
            <person name="SanMiguel P."/>
            <person name="Csonka L."/>
        </authorList>
    </citation>
    <scope>NUCLEOTIDE SEQUENCE [LARGE SCALE GENOMIC DNA]</scope>
    <source>
        <strain evidence="8 9">PE8-15</strain>
    </source>
</reference>
<evidence type="ECO:0000256" key="1">
    <source>
        <dbReference type="ARBA" id="ARBA00004651"/>
    </source>
</evidence>
<feature type="transmembrane region" description="Helical" evidence="6">
    <location>
        <begin position="149"/>
        <end position="170"/>
    </location>
</feature>
<protein>
    <submittedName>
        <fullName evidence="8">ABC transporter permease</fullName>
    </submittedName>
</protein>
<evidence type="ECO:0000256" key="3">
    <source>
        <dbReference type="ARBA" id="ARBA00022692"/>
    </source>
</evidence>
<keyword evidence="4 6" id="KW-1133">Transmembrane helix</keyword>
<feature type="transmembrane region" description="Helical" evidence="6">
    <location>
        <begin position="110"/>
        <end position="137"/>
    </location>
</feature>
<dbReference type="Pfam" id="PF02687">
    <property type="entry name" value="FtsX"/>
    <property type="match status" value="1"/>
</dbReference>